<keyword evidence="2" id="KW-0472">Membrane</keyword>
<dbReference type="Proteomes" id="UP000004221">
    <property type="component" value="Unassembled WGS sequence"/>
</dbReference>
<evidence type="ECO:0000256" key="2">
    <source>
        <dbReference type="SAM" id="Phobius"/>
    </source>
</evidence>
<organism evidence="3 4">
    <name type="scientific">Nitrolancea hollandica Lb</name>
    <dbReference type="NCBI Taxonomy" id="1129897"/>
    <lineage>
        <taxon>Bacteria</taxon>
        <taxon>Pseudomonadati</taxon>
        <taxon>Thermomicrobiota</taxon>
        <taxon>Thermomicrobia</taxon>
        <taxon>Sphaerobacterales</taxon>
        <taxon>Sphaerobacterineae</taxon>
        <taxon>Sphaerobacteraceae</taxon>
        <taxon>Nitrolancea</taxon>
    </lineage>
</organism>
<reference evidence="3 4" key="1">
    <citation type="journal article" date="2012" name="ISME J.">
        <title>Nitrification expanded: discovery, physiology and genomics of a nitrite-oxidizing bacterium from the phylum Chloroflexi.</title>
        <authorList>
            <person name="Sorokin D.Y."/>
            <person name="Lucker S."/>
            <person name="Vejmelkova D."/>
            <person name="Kostrikina N.A."/>
            <person name="Kleerebezem R."/>
            <person name="Rijpstra W.I."/>
            <person name="Damste J.S."/>
            <person name="Le Paslier D."/>
            <person name="Muyzer G."/>
            <person name="Wagner M."/>
            <person name="van Loosdrecht M.C."/>
            <person name="Daims H."/>
        </authorList>
    </citation>
    <scope>NUCLEOTIDE SEQUENCE [LARGE SCALE GENOMIC DNA]</scope>
    <source>
        <strain evidence="4">none</strain>
    </source>
</reference>
<protein>
    <submittedName>
        <fullName evidence="3">Uncharacterized protein</fullName>
    </submittedName>
</protein>
<keyword evidence="2" id="KW-0812">Transmembrane</keyword>
<dbReference type="AlphaFoldDB" id="I4ENF0"/>
<feature type="transmembrane region" description="Helical" evidence="2">
    <location>
        <begin position="9"/>
        <end position="32"/>
    </location>
</feature>
<evidence type="ECO:0000313" key="3">
    <source>
        <dbReference type="EMBL" id="CCF86213.1"/>
    </source>
</evidence>
<dbReference type="EMBL" id="CAGS01000725">
    <property type="protein sequence ID" value="CCF86213.1"/>
    <property type="molecule type" value="Genomic_DNA"/>
</dbReference>
<name>I4ENF0_9BACT</name>
<keyword evidence="4" id="KW-1185">Reference proteome</keyword>
<evidence type="ECO:0000313" key="4">
    <source>
        <dbReference type="Proteomes" id="UP000004221"/>
    </source>
</evidence>
<sequence>MRPLGRQIYYLIGVSVVVMLIAGAMLVMPALADEGPASNSSHSPSGQTREQNAKAAYQDFITKLAANLGINDTAKVNSGVKSALSQMVDERQQNGTLSQAQADRLKQRINAEEFPGGFPGMMGGHHGPGMIGKRFFDMDELANFFGESATDLKTELQQGNSLTTIAQQHGKSRDELKKFLTDQFNARAAQNESTAQQRFQDHLDELIDRAWPIKQSGPSPSATT</sequence>
<proteinExistence type="predicted"/>
<feature type="region of interest" description="Disordered" evidence="1">
    <location>
        <begin position="34"/>
        <end position="53"/>
    </location>
</feature>
<gene>
    <name evidence="3" type="ORF">NITHO_890006</name>
</gene>
<keyword evidence="2" id="KW-1133">Transmembrane helix</keyword>
<comment type="caution">
    <text evidence="3">The sequence shown here is derived from an EMBL/GenBank/DDBJ whole genome shotgun (WGS) entry which is preliminary data.</text>
</comment>
<evidence type="ECO:0000256" key="1">
    <source>
        <dbReference type="SAM" id="MobiDB-lite"/>
    </source>
</evidence>
<feature type="compositionally biased region" description="Polar residues" evidence="1">
    <location>
        <begin position="37"/>
        <end position="50"/>
    </location>
</feature>
<accession>I4ENF0</accession>